<reference evidence="1" key="1">
    <citation type="submission" date="2021-01" db="EMBL/GenBank/DDBJ databases">
        <authorList>
            <person name="Corre E."/>
            <person name="Pelletier E."/>
            <person name="Niang G."/>
            <person name="Scheremetjew M."/>
            <person name="Finn R."/>
            <person name="Kale V."/>
            <person name="Holt S."/>
            <person name="Cochrane G."/>
            <person name="Meng A."/>
            <person name="Brown T."/>
            <person name="Cohen L."/>
        </authorList>
    </citation>
    <scope>NUCLEOTIDE SEQUENCE</scope>
    <source>
        <strain evidence="1">CCMP1594</strain>
    </source>
</reference>
<dbReference type="AlphaFoldDB" id="A0A7S4FZR5"/>
<dbReference type="EMBL" id="HBJA01091100">
    <property type="protein sequence ID" value="CAE0820535.1"/>
    <property type="molecule type" value="Transcribed_RNA"/>
</dbReference>
<organism evidence="1">
    <name type="scientific">Eutreptiella gymnastica</name>
    <dbReference type="NCBI Taxonomy" id="73025"/>
    <lineage>
        <taxon>Eukaryota</taxon>
        <taxon>Discoba</taxon>
        <taxon>Euglenozoa</taxon>
        <taxon>Euglenida</taxon>
        <taxon>Spirocuta</taxon>
        <taxon>Euglenophyceae</taxon>
        <taxon>Eutreptiales</taxon>
        <taxon>Eutreptiaceae</taxon>
        <taxon>Eutreptiella</taxon>
    </lineage>
</organism>
<proteinExistence type="predicted"/>
<evidence type="ECO:0000313" key="1">
    <source>
        <dbReference type="EMBL" id="CAE0820535.1"/>
    </source>
</evidence>
<gene>
    <name evidence="1" type="ORF">EGYM00163_LOCUS31707</name>
</gene>
<sequence>MISALRQAFVYPSALPSQPSRHQPDHPFGTDHRKPVSCAHKGEHVALARGALVGATRGSPAGVEALAERVNPPMTRGTIPRAGMGDQVPEHVWADRHEEIEIDSGVGVEGDNGAVNLCSMLKWFTVGIRHWPYRP</sequence>
<accession>A0A7S4FZR5</accession>
<protein>
    <submittedName>
        <fullName evidence="1">Uncharacterized protein</fullName>
    </submittedName>
</protein>
<name>A0A7S4FZR5_9EUGL</name>